<dbReference type="GO" id="GO:0032183">
    <property type="term" value="F:SUMO binding"/>
    <property type="evidence" value="ECO:0007669"/>
    <property type="project" value="TreeGrafter"/>
</dbReference>
<feature type="compositionally biased region" description="Polar residues" evidence="5">
    <location>
        <begin position="94"/>
        <end position="105"/>
    </location>
</feature>
<dbReference type="GO" id="GO:0140082">
    <property type="term" value="F:SUMO-ubiquitin ligase activity"/>
    <property type="evidence" value="ECO:0007669"/>
    <property type="project" value="TreeGrafter"/>
</dbReference>
<feature type="region of interest" description="Disordered" evidence="5">
    <location>
        <begin position="1"/>
        <end position="133"/>
    </location>
</feature>
<keyword evidence="1" id="KW-0479">Metal-binding</keyword>
<dbReference type="InterPro" id="IPR018957">
    <property type="entry name" value="Znf_C3HC4_RING-type"/>
</dbReference>
<feature type="region of interest" description="Disordered" evidence="5">
    <location>
        <begin position="255"/>
        <end position="289"/>
    </location>
</feature>
<feature type="compositionally biased region" description="Low complexity" evidence="5">
    <location>
        <begin position="51"/>
        <end position="75"/>
    </location>
</feature>
<dbReference type="PANTHER" id="PTHR47094:SF1">
    <property type="entry name" value="RING-TYPE E3 UBIQUITIN TRANSFERASE"/>
    <property type="match status" value="1"/>
</dbReference>
<sequence length="375" mass="39299">MARPRRDQMQEDIDQVHELMSSSSGVPLPTPTTVSSRSPQSLRARPRYTFSSAPASGSASSPQASSSSVSHASRATPDVTSEADESLAMGGTNPPASLSTVSEINRNVHGEYRRKQRRLGHSSNGSYGGDAETAETGDLKVRSGHLPHINPLAAGVSTHGASFTISQDARSMHTASTDAVSADLIRCLSPLVAEETPIAGPSRIEAHYEGQQAESSTVTQHHSGTIDAVLMPEKIGSGGHSVMIPSTSVGGPMGRDEIPQAGLSVSHPSSSKRKREATIDTREQTPSQANEPLSAYTCPICFSPPTNATVTPCGHICCGDCLFTAVKTSMQRATFSGPMGERLVARCPVCRAPIAGWDGKGGGVVGLRPKMVYSL</sequence>
<proteinExistence type="predicted"/>
<evidence type="ECO:0000313" key="7">
    <source>
        <dbReference type="EMBL" id="KZT06079.1"/>
    </source>
</evidence>
<dbReference type="GO" id="GO:0061630">
    <property type="term" value="F:ubiquitin protein ligase activity"/>
    <property type="evidence" value="ECO:0007669"/>
    <property type="project" value="InterPro"/>
</dbReference>
<dbReference type="InterPro" id="IPR001841">
    <property type="entry name" value="Znf_RING"/>
</dbReference>
<evidence type="ECO:0000256" key="5">
    <source>
        <dbReference type="SAM" id="MobiDB-lite"/>
    </source>
</evidence>
<evidence type="ECO:0000256" key="2">
    <source>
        <dbReference type="ARBA" id="ARBA00022771"/>
    </source>
</evidence>
<dbReference type="GeneID" id="63826029"/>
<dbReference type="InterPro" id="IPR049627">
    <property type="entry name" value="SLX8"/>
</dbReference>
<accession>A0A165E1S3</accession>
<dbReference type="GO" id="GO:0033768">
    <property type="term" value="C:SUMO-targeted ubiquitin ligase complex"/>
    <property type="evidence" value="ECO:0007669"/>
    <property type="project" value="TreeGrafter"/>
</dbReference>
<dbReference type="Proteomes" id="UP000076871">
    <property type="component" value="Unassembled WGS sequence"/>
</dbReference>
<evidence type="ECO:0000313" key="8">
    <source>
        <dbReference type="Proteomes" id="UP000076871"/>
    </source>
</evidence>
<dbReference type="EMBL" id="KV427626">
    <property type="protein sequence ID" value="KZT06079.1"/>
    <property type="molecule type" value="Genomic_DNA"/>
</dbReference>
<keyword evidence="3" id="KW-0862">Zinc</keyword>
<dbReference type="SUPFAM" id="SSF57850">
    <property type="entry name" value="RING/U-box"/>
    <property type="match status" value="1"/>
</dbReference>
<keyword evidence="8" id="KW-1185">Reference proteome</keyword>
<evidence type="ECO:0000259" key="6">
    <source>
        <dbReference type="PROSITE" id="PS50089"/>
    </source>
</evidence>
<gene>
    <name evidence="7" type="ORF">LAESUDRAFT_726288</name>
</gene>
<organism evidence="7 8">
    <name type="scientific">Laetiporus sulphureus 93-53</name>
    <dbReference type="NCBI Taxonomy" id="1314785"/>
    <lineage>
        <taxon>Eukaryota</taxon>
        <taxon>Fungi</taxon>
        <taxon>Dikarya</taxon>
        <taxon>Basidiomycota</taxon>
        <taxon>Agaricomycotina</taxon>
        <taxon>Agaricomycetes</taxon>
        <taxon>Polyporales</taxon>
        <taxon>Laetiporus</taxon>
    </lineage>
</organism>
<dbReference type="STRING" id="1314785.A0A165E1S3"/>
<feature type="compositionally biased region" description="Basic and acidic residues" evidence="5">
    <location>
        <begin position="1"/>
        <end position="17"/>
    </location>
</feature>
<feature type="domain" description="RING-type" evidence="6">
    <location>
        <begin position="298"/>
        <end position="351"/>
    </location>
</feature>
<dbReference type="OrthoDB" id="6270329at2759"/>
<feature type="compositionally biased region" description="Polar residues" evidence="5">
    <location>
        <begin position="20"/>
        <end position="41"/>
    </location>
</feature>
<dbReference type="PANTHER" id="PTHR47094">
    <property type="entry name" value="ELFLESS, ISOFORM B"/>
    <property type="match status" value="1"/>
</dbReference>
<dbReference type="Gene3D" id="3.30.40.10">
    <property type="entry name" value="Zinc/RING finger domain, C3HC4 (zinc finger)"/>
    <property type="match status" value="1"/>
</dbReference>
<keyword evidence="2 4" id="KW-0863">Zinc-finger</keyword>
<dbReference type="Pfam" id="PF00097">
    <property type="entry name" value="zf-C3HC4"/>
    <property type="match status" value="1"/>
</dbReference>
<dbReference type="InterPro" id="IPR013083">
    <property type="entry name" value="Znf_RING/FYVE/PHD"/>
</dbReference>
<evidence type="ECO:0000256" key="3">
    <source>
        <dbReference type="ARBA" id="ARBA00022833"/>
    </source>
</evidence>
<reference evidence="7 8" key="1">
    <citation type="journal article" date="2016" name="Mol. Biol. Evol.">
        <title>Comparative Genomics of Early-Diverging Mushroom-Forming Fungi Provides Insights into the Origins of Lignocellulose Decay Capabilities.</title>
        <authorList>
            <person name="Nagy L.G."/>
            <person name="Riley R."/>
            <person name="Tritt A."/>
            <person name="Adam C."/>
            <person name="Daum C."/>
            <person name="Floudas D."/>
            <person name="Sun H."/>
            <person name="Yadav J.S."/>
            <person name="Pangilinan J."/>
            <person name="Larsson K.H."/>
            <person name="Matsuura K."/>
            <person name="Barry K."/>
            <person name="Labutti K."/>
            <person name="Kuo R."/>
            <person name="Ohm R.A."/>
            <person name="Bhattacharya S.S."/>
            <person name="Shirouzu T."/>
            <person name="Yoshinaga Y."/>
            <person name="Martin F.M."/>
            <person name="Grigoriev I.V."/>
            <person name="Hibbett D.S."/>
        </authorList>
    </citation>
    <scope>NUCLEOTIDE SEQUENCE [LARGE SCALE GENOMIC DNA]</scope>
    <source>
        <strain evidence="7 8">93-53</strain>
    </source>
</reference>
<name>A0A165E1S3_9APHY</name>
<protein>
    <recommendedName>
        <fullName evidence="6">RING-type domain-containing protein</fullName>
    </recommendedName>
</protein>
<evidence type="ECO:0000256" key="1">
    <source>
        <dbReference type="ARBA" id="ARBA00022723"/>
    </source>
</evidence>
<dbReference type="PROSITE" id="PS50089">
    <property type="entry name" value="ZF_RING_2"/>
    <property type="match status" value="1"/>
</dbReference>
<dbReference type="SMART" id="SM00184">
    <property type="entry name" value="RING"/>
    <property type="match status" value="1"/>
</dbReference>
<dbReference type="AlphaFoldDB" id="A0A165E1S3"/>
<dbReference type="InParanoid" id="A0A165E1S3"/>
<dbReference type="RefSeq" id="XP_040763819.1">
    <property type="nucleotide sequence ID" value="XM_040909000.1"/>
</dbReference>
<dbReference type="GO" id="GO:0006511">
    <property type="term" value="P:ubiquitin-dependent protein catabolic process"/>
    <property type="evidence" value="ECO:0007669"/>
    <property type="project" value="TreeGrafter"/>
</dbReference>
<evidence type="ECO:0000256" key="4">
    <source>
        <dbReference type="PROSITE-ProRule" id="PRU00175"/>
    </source>
</evidence>
<dbReference type="GO" id="GO:0008270">
    <property type="term" value="F:zinc ion binding"/>
    <property type="evidence" value="ECO:0007669"/>
    <property type="project" value="UniProtKB-KW"/>
</dbReference>